<dbReference type="Pfam" id="PF07934">
    <property type="entry name" value="OGG_N"/>
    <property type="match status" value="1"/>
</dbReference>
<gene>
    <name evidence="11" type="ORF">M0R88_00150</name>
</gene>
<evidence type="ECO:0000256" key="6">
    <source>
        <dbReference type="ARBA" id="ARBA00023239"/>
    </source>
</evidence>
<dbReference type="Pfam" id="PF00730">
    <property type="entry name" value="HhH-GPD"/>
    <property type="match status" value="1"/>
</dbReference>
<dbReference type="AlphaFoldDB" id="A0A8U0IIP1"/>
<dbReference type="RefSeq" id="WP_248654942.1">
    <property type="nucleotide sequence ID" value="NZ_CP096658.1"/>
</dbReference>
<dbReference type="GO" id="GO:0006289">
    <property type="term" value="P:nucleotide-excision repair"/>
    <property type="evidence" value="ECO:0007669"/>
    <property type="project" value="InterPro"/>
</dbReference>
<comment type="catalytic activity">
    <reaction evidence="9">
        <text>2'-deoxyribonucleotide-(2'-deoxyribose 5'-phosphate)-2'-deoxyribonucleotide-DNA = a 3'-end 2'-deoxyribonucleotide-(2,3-dehydro-2,3-deoxyribose 5'-phosphate)-DNA + a 5'-end 5'-phospho-2'-deoxyribonucleoside-DNA + H(+)</text>
        <dbReference type="Rhea" id="RHEA:66592"/>
        <dbReference type="Rhea" id="RHEA-COMP:13180"/>
        <dbReference type="Rhea" id="RHEA-COMP:16897"/>
        <dbReference type="Rhea" id="RHEA-COMP:17067"/>
        <dbReference type="ChEBI" id="CHEBI:15378"/>
        <dbReference type="ChEBI" id="CHEBI:136412"/>
        <dbReference type="ChEBI" id="CHEBI:157695"/>
        <dbReference type="ChEBI" id="CHEBI:167181"/>
        <dbReference type="EC" id="4.2.99.18"/>
    </reaction>
</comment>
<evidence type="ECO:0000259" key="10">
    <source>
        <dbReference type="SMART" id="SM00478"/>
    </source>
</evidence>
<dbReference type="SMART" id="SM00478">
    <property type="entry name" value="ENDO3c"/>
    <property type="match status" value="1"/>
</dbReference>
<dbReference type="GO" id="GO:0003684">
    <property type="term" value="F:damaged DNA binding"/>
    <property type="evidence" value="ECO:0007669"/>
    <property type="project" value="InterPro"/>
</dbReference>
<feature type="domain" description="HhH-GPD" evidence="10">
    <location>
        <begin position="134"/>
        <end position="298"/>
    </location>
</feature>
<keyword evidence="8" id="KW-0326">Glycosidase</keyword>
<keyword evidence="6" id="KW-0456">Lyase</keyword>
<evidence type="ECO:0000313" key="12">
    <source>
        <dbReference type="Proteomes" id="UP000830434"/>
    </source>
</evidence>
<keyword evidence="4" id="KW-0378">Hydrolase</keyword>
<dbReference type="InterPro" id="IPR023170">
    <property type="entry name" value="HhH_base_excis_C"/>
</dbReference>
<dbReference type="InterPro" id="IPR052054">
    <property type="entry name" value="Oxidative_DNA_repair_enzyme"/>
</dbReference>
<evidence type="ECO:0000256" key="7">
    <source>
        <dbReference type="ARBA" id="ARBA00023268"/>
    </source>
</evidence>
<dbReference type="EMBL" id="CP096658">
    <property type="protein sequence ID" value="UPW00531.1"/>
    <property type="molecule type" value="Genomic_DNA"/>
</dbReference>
<evidence type="ECO:0000256" key="8">
    <source>
        <dbReference type="ARBA" id="ARBA00023295"/>
    </source>
</evidence>
<dbReference type="PANTHER" id="PTHR10242:SF2">
    <property type="entry name" value="N-GLYCOSYLASE_DNA LYASE"/>
    <property type="match status" value="1"/>
</dbReference>
<dbReference type="SUPFAM" id="SSF48150">
    <property type="entry name" value="DNA-glycosylase"/>
    <property type="match status" value="1"/>
</dbReference>
<dbReference type="EC" id="4.2.99.18" evidence="2"/>
<protein>
    <recommendedName>
        <fullName evidence="2">DNA-(apurinic or apyrimidinic site) lyase</fullName>
        <ecNumber evidence="2">4.2.99.18</ecNumber>
    </recommendedName>
</protein>
<evidence type="ECO:0000256" key="3">
    <source>
        <dbReference type="ARBA" id="ARBA00022763"/>
    </source>
</evidence>
<accession>A0A8U0IIP1</accession>
<organism evidence="11 12">
    <name type="scientific">Halorussus gelatinilyticus</name>
    <dbReference type="NCBI Taxonomy" id="2937524"/>
    <lineage>
        <taxon>Archaea</taxon>
        <taxon>Methanobacteriati</taxon>
        <taxon>Methanobacteriota</taxon>
        <taxon>Stenosarchaea group</taxon>
        <taxon>Halobacteria</taxon>
        <taxon>Halobacteriales</taxon>
        <taxon>Haladaptataceae</taxon>
        <taxon>Halorussus</taxon>
    </lineage>
</organism>
<evidence type="ECO:0000256" key="4">
    <source>
        <dbReference type="ARBA" id="ARBA00022801"/>
    </source>
</evidence>
<evidence type="ECO:0000313" key="11">
    <source>
        <dbReference type="EMBL" id="UPW00531.1"/>
    </source>
</evidence>
<dbReference type="GO" id="GO:0140078">
    <property type="term" value="F:class I DNA-(apurinic or apyrimidinic site) endonuclease activity"/>
    <property type="evidence" value="ECO:0007669"/>
    <property type="project" value="UniProtKB-EC"/>
</dbReference>
<evidence type="ECO:0000256" key="5">
    <source>
        <dbReference type="ARBA" id="ARBA00023204"/>
    </source>
</evidence>
<keyword evidence="12" id="KW-1185">Reference proteome</keyword>
<proteinExistence type="inferred from homology"/>
<dbReference type="Gene3D" id="1.10.340.30">
    <property type="entry name" value="Hypothetical protein, domain 2"/>
    <property type="match status" value="1"/>
</dbReference>
<dbReference type="Proteomes" id="UP000830434">
    <property type="component" value="Chromosome"/>
</dbReference>
<dbReference type="KEGG" id="haxz:M0R88_00150"/>
<dbReference type="InterPro" id="IPR003265">
    <property type="entry name" value="HhH-GPD_domain"/>
</dbReference>
<reference evidence="11" key="1">
    <citation type="submission" date="2022-04" db="EMBL/GenBank/DDBJ databases">
        <title>Diverse halophilic archaea isolated from saline environments.</title>
        <authorList>
            <person name="Cui H.-L."/>
        </authorList>
    </citation>
    <scope>NUCLEOTIDE SEQUENCE</scope>
    <source>
        <strain evidence="11">XZYJT40</strain>
    </source>
</reference>
<dbReference type="Gene3D" id="1.10.1670.10">
    <property type="entry name" value="Helix-hairpin-Helix base-excision DNA repair enzymes (C-terminal)"/>
    <property type="match status" value="1"/>
</dbReference>
<dbReference type="CDD" id="cd00056">
    <property type="entry name" value="ENDO3c"/>
    <property type="match status" value="1"/>
</dbReference>
<dbReference type="GO" id="GO:0006284">
    <property type="term" value="P:base-excision repair"/>
    <property type="evidence" value="ECO:0007669"/>
    <property type="project" value="InterPro"/>
</dbReference>
<evidence type="ECO:0000256" key="1">
    <source>
        <dbReference type="ARBA" id="ARBA00010679"/>
    </source>
</evidence>
<keyword evidence="5" id="KW-0234">DNA repair</keyword>
<keyword evidence="3" id="KW-0227">DNA damage</keyword>
<dbReference type="Gene3D" id="3.30.310.260">
    <property type="match status" value="1"/>
</dbReference>
<sequence length="301" mass="33455">MESGSIPVGDCSGGVDVQATLESGQTFCWRREDDRMYETVGPSGGSAWYSTVVGGHTGDDPEVVRVRQRDGMVEWEATTDADPILVERLRLDDDLPAIFEAIPDDELLSAATDAYRGLRVVNDPFFPCLISFICSAQMRVERIHGMQTALAREFGEEVVFDGETYHGFPTPDRLARATEDELRELGLGYRAPYVQRSAELVASGEATADDVRGLDYRDAREAMQAFVGVGDKVADCVLMFSLGYLEAVPLDTWIQTAIAEYYPHCERGSYADTSDAIREEFGGEYAGYAQTYVFHYLRNRE</sequence>
<dbReference type="GO" id="GO:0008534">
    <property type="term" value="F:oxidized purine nucleobase lesion DNA N-glycosylase activity"/>
    <property type="evidence" value="ECO:0007669"/>
    <property type="project" value="InterPro"/>
</dbReference>
<dbReference type="PANTHER" id="PTHR10242">
    <property type="entry name" value="8-OXOGUANINE DNA GLYCOSYLASE"/>
    <property type="match status" value="1"/>
</dbReference>
<keyword evidence="7" id="KW-0511">Multifunctional enzyme</keyword>
<evidence type="ECO:0000256" key="2">
    <source>
        <dbReference type="ARBA" id="ARBA00012720"/>
    </source>
</evidence>
<evidence type="ECO:0000256" key="9">
    <source>
        <dbReference type="ARBA" id="ARBA00044632"/>
    </source>
</evidence>
<dbReference type="SUPFAM" id="SSF55945">
    <property type="entry name" value="TATA-box binding protein-like"/>
    <property type="match status" value="1"/>
</dbReference>
<comment type="similarity">
    <text evidence="1">Belongs to the type-1 OGG1 family.</text>
</comment>
<dbReference type="InterPro" id="IPR012904">
    <property type="entry name" value="OGG_N"/>
</dbReference>
<dbReference type="GeneID" id="72188219"/>
<name>A0A8U0IIP1_9EURY</name>
<dbReference type="InterPro" id="IPR011257">
    <property type="entry name" value="DNA_glycosylase"/>
</dbReference>